<protein>
    <submittedName>
        <fullName evidence="1">Uncharacterized protein</fullName>
    </submittedName>
</protein>
<comment type="caution">
    <text evidence="1">The sequence shown here is derived from an EMBL/GenBank/DDBJ whole genome shotgun (WGS) entry which is preliminary data.</text>
</comment>
<evidence type="ECO:0000313" key="1">
    <source>
        <dbReference type="EMBL" id="GEY36985.1"/>
    </source>
</evidence>
<sequence>VELVLGSDGGGRLSAGDDD</sequence>
<reference evidence="1" key="1">
    <citation type="journal article" date="2019" name="Sci. Rep.">
        <title>Draft genome of Tanacetum cinerariifolium, the natural source of mosquito coil.</title>
        <authorList>
            <person name="Yamashiro T."/>
            <person name="Shiraishi A."/>
            <person name="Satake H."/>
            <person name="Nakayama K."/>
        </authorList>
    </citation>
    <scope>NUCLEOTIDE SEQUENCE</scope>
</reference>
<name>A0A699HKP8_TANCI</name>
<feature type="non-terminal residue" evidence="1">
    <location>
        <position position="1"/>
    </location>
</feature>
<dbReference type="EMBL" id="BKCJ010172872">
    <property type="protein sequence ID" value="GEY36985.1"/>
    <property type="molecule type" value="Genomic_DNA"/>
</dbReference>
<organism evidence="1">
    <name type="scientific">Tanacetum cinerariifolium</name>
    <name type="common">Dalmatian daisy</name>
    <name type="synonym">Chrysanthemum cinerariifolium</name>
    <dbReference type="NCBI Taxonomy" id="118510"/>
    <lineage>
        <taxon>Eukaryota</taxon>
        <taxon>Viridiplantae</taxon>
        <taxon>Streptophyta</taxon>
        <taxon>Embryophyta</taxon>
        <taxon>Tracheophyta</taxon>
        <taxon>Spermatophyta</taxon>
        <taxon>Magnoliopsida</taxon>
        <taxon>eudicotyledons</taxon>
        <taxon>Gunneridae</taxon>
        <taxon>Pentapetalae</taxon>
        <taxon>asterids</taxon>
        <taxon>campanulids</taxon>
        <taxon>Asterales</taxon>
        <taxon>Asteraceae</taxon>
        <taxon>Asteroideae</taxon>
        <taxon>Anthemideae</taxon>
        <taxon>Anthemidinae</taxon>
        <taxon>Tanacetum</taxon>
    </lineage>
</organism>
<proteinExistence type="predicted"/>
<accession>A0A699HKP8</accession>
<dbReference type="AlphaFoldDB" id="A0A699HKP8"/>
<gene>
    <name evidence="1" type="ORF">Tci_408959</name>
</gene>